<feature type="transmembrane region" description="Helical" evidence="6">
    <location>
        <begin position="244"/>
        <end position="265"/>
    </location>
</feature>
<feature type="transmembrane region" description="Helical" evidence="6">
    <location>
        <begin position="58"/>
        <end position="78"/>
    </location>
</feature>
<name>A0A923L220_9FIRM</name>
<comment type="subcellular location">
    <subcellularLocation>
        <location evidence="1">Cell membrane</location>
        <topology evidence="1">Multi-pass membrane protein</topology>
    </subcellularLocation>
</comment>
<dbReference type="AlphaFoldDB" id="A0A923L220"/>
<evidence type="ECO:0000256" key="6">
    <source>
        <dbReference type="SAM" id="Phobius"/>
    </source>
</evidence>
<keyword evidence="4 6" id="KW-1133">Transmembrane helix</keyword>
<feature type="transmembrane region" description="Helical" evidence="6">
    <location>
        <begin position="85"/>
        <end position="108"/>
    </location>
</feature>
<gene>
    <name evidence="7" type="ORF">H8S23_12895</name>
</gene>
<evidence type="ECO:0000313" key="7">
    <source>
        <dbReference type="EMBL" id="MBC5582403.1"/>
    </source>
</evidence>
<dbReference type="Pfam" id="PF02653">
    <property type="entry name" value="BPD_transp_2"/>
    <property type="match status" value="1"/>
</dbReference>
<organism evidence="7 8">
    <name type="scientific">Anaerofilum hominis</name>
    <dbReference type="NCBI Taxonomy" id="2763016"/>
    <lineage>
        <taxon>Bacteria</taxon>
        <taxon>Bacillati</taxon>
        <taxon>Bacillota</taxon>
        <taxon>Clostridia</taxon>
        <taxon>Eubacteriales</taxon>
        <taxon>Oscillospiraceae</taxon>
        <taxon>Anaerofilum</taxon>
    </lineage>
</organism>
<keyword evidence="3 6" id="KW-0812">Transmembrane</keyword>
<feature type="transmembrane region" description="Helical" evidence="6">
    <location>
        <begin position="323"/>
        <end position="345"/>
    </location>
</feature>
<feature type="transmembrane region" description="Helical" evidence="6">
    <location>
        <begin position="21"/>
        <end position="46"/>
    </location>
</feature>
<protein>
    <submittedName>
        <fullName evidence="7">ABC transporter permease</fullName>
    </submittedName>
</protein>
<sequence>MKKKLDVVKLRQGLSDTFSSVLALLLAFVVSGLIVMITGANPFAVFGSLFKGGLGSPMALAGTLNRMAPILLAGLAITAGNSCGVFNMGFTSQFLMGFLCAGFVGYMVPLPPALLIPLTMLAAVFGAMLWAFFPIMLNIKRNVNIIFSCIMLNYIAKYLLNYLVQKFPGYVPSTGGSPSIQEAAELPYLITKPYKISLGVLFSLLCLVALYVILFKMRTGYEMRAAGLSRTAAWSSGIAVQKKAVAGMLLSGVFTGICAALEVMGTTGRVLEDYDPGYMGLGIAIAMLGKQNPVMILIAGFLFAAMKNGTTLMQMNTGISAQFVLVIEGLLIIFIGIGPLFRYVMNKLNERRVKSHA</sequence>
<dbReference type="EMBL" id="JACONZ010000005">
    <property type="protein sequence ID" value="MBC5582403.1"/>
    <property type="molecule type" value="Genomic_DNA"/>
</dbReference>
<evidence type="ECO:0000256" key="3">
    <source>
        <dbReference type="ARBA" id="ARBA00022692"/>
    </source>
</evidence>
<keyword evidence="5 6" id="KW-0472">Membrane</keyword>
<feature type="transmembrane region" description="Helical" evidence="6">
    <location>
        <begin position="145"/>
        <end position="164"/>
    </location>
</feature>
<accession>A0A923L220</accession>
<evidence type="ECO:0000256" key="4">
    <source>
        <dbReference type="ARBA" id="ARBA00022989"/>
    </source>
</evidence>
<comment type="caution">
    <text evidence="7">The sequence shown here is derived from an EMBL/GenBank/DDBJ whole genome shotgun (WGS) entry which is preliminary data.</text>
</comment>
<keyword evidence="8" id="KW-1185">Reference proteome</keyword>
<reference evidence="7" key="1">
    <citation type="submission" date="2020-08" db="EMBL/GenBank/DDBJ databases">
        <title>Genome public.</title>
        <authorList>
            <person name="Liu C."/>
            <person name="Sun Q."/>
        </authorList>
    </citation>
    <scope>NUCLEOTIDE SEQUENCE</scope>
    <source>
        <strain evidence="7">BX8</strain>
    </source>
</reference>
<dbReference type="GO" id="GO:0005886">
    <property type="term" value="C:plasma membrane"/>
    <property type="evidence" value="ECO:0007669"/>
    <property type="project" value="UniProtKB-SubCell"/>
</dbReference>
<dbReference type="PANTHER" id="PTHR47089">
    <property type="entry name" value="ABC TRANSPORTER, PERMEASE PROTEIN"/>
    <property type="match status" value="1"/>
</dbReference>
<dbReference type="Proteomes" id="UP000659630">
    <property type="component" value="Unassembled WGS sequence"/>
</dbReference>
<feature type="transmembrane region" description="Helical" evidence="6">
    <location>
        <begin position="196"/>
        <end position="214"/>
    </location>
</feature>
<evidence type="ECO:0000256" key="2">
    <source>
        <dbReference type="ARBA" id="ARBA00022475"/>
    </source>
</evidence>
<dbReference type="RefSeq" id="WP_186888766.1">
    <property type="nucleotide sequence ID" value="NZ_JACONZ010000005.1"/>
</dbReference>
<proteinExistence type="predicted"/>
<dbReference type="GO" id="GO:0022857">
    <property type="term" value="F:transmembrane transporter activity"/>
    <property type="evidence" value="ECO:0007669"/>
    <property type="project" value="InterPro"/>
</dbReference>
<evidence type="ECO:0000256" key="1">
    <source>
        <dbReference type="ARBA" id="ARBA00004651"/>
    </source>
</evidence>
<feature type="transmembrane region" description="Helical" evidence="6">
    <location>
        <begin position="114"/>
        <end position="133"/>
    </location>
</feature>
<feature type="transmembrane region" description="Helical" evidence="6">
    <location>
        <begin position="277"/>
        <end position="303"/>
    </location>
</feature>
<evidence type="ECO:0000313" key="8">
    <source>
        <dbReference type="Proteomes" id="UP000659630"/>
    </source>
</evidence>
<keyword evidence="2" id="KW-1003">Cell membrane</keyword>
<dbReference type="InterPro" id="IPR001851">
    <property type="entry name" value="ABC_transp_permease"/>
</dbReference>
<evidence type="ECO:0000256" key="5">
    <source>
        <dbReference type="ARBA" id="ARBA00023136"/>
    </source>
</evidence>
<dbReference type="CDD" id="cd06580">
    <property type="entry name" value="TM_PBP1_transp_TpRbsC_like"/>
    <property type="match status" value="1"/>
</dbReference>
<dbReference type="PANTHER" id="PTHR47089:SF1">
    <property type="entry name" value="GUANOSINE ABC TRANSPORTER PERMEASE PROTEIN NUPP"/>
    <property type="match status" value="1"/>
</dbReference>